<feature type="region of interest" description="Disordered" evidence="1">
    <location>
        <begin position="453"/>
        <end position="660"/>
    </location>
</feature>
<evidence type="ECO:0000256" key="2">
    <source>
        <dbReference type="SAM" id="Phobius"/>
    </source>
</evidence>
<evidence type="ECO:0000313" key="4">
    <source>
        <dbReference type="EMBL" id="WUQ18261.1"/>
    </source>
</evidence>
<evidence type="ECO:0008006" key="6">
    <source>
        <dbReference type="Google" id="ProtNLM"/>
    </source>
</evidence>
<gene>
    <name evidence="4" type="ORF">OG517_43345</name>
</gene>
<reference evidence="4" key="1">
    <citation type="submission" date="2022-10" db="EMBL/GenBank/DDBJ databases">
        <title>The complete genomes of actinobacterial strains from the NBC collection.</title>
        <authorList>
            <person name="Joergensen T.S."/>
            <person name="Alvarez Arevalo M."/>
            <person name="Sterndorff E.B."/>
            <person name="Faurdal D."/>
            <person name="Vuksanovic O."/>
            <person name="Mourched A.-S."/>
            <person name="Charusanti P."/>
            <person name="Shaw S."/>
            <person name="Blin K."/>
            <person name="Weber T."/>
        </authorList>
    </citation>
    <scope>NUCLEOTIDE SEQUENCE</scope>
    <source>
        <strain evidence="4">NBC_00248</strain>
        <plasmid evidence="4">unnamed1</plasmid>
    </source>
</reference>
<feature type="transmembrane region" description="Helical" evidence="2">
    <location>
        <begin position="399"/>
        <end position="417"/>
    </location>
</feature>
<dbReference type="EMBL" id="CP108091">
    <property type="protein sequence ID" value="WUQ18261.1"/>
    <property type="molecule type" value="Genomic_DNA"/>
</dbReference>
<feature type="compositionally biased region" description="Low complexity" evidence="1">
    <location>
        <begin position="525"/>
        <end position="551"/>
    </location>
</feature>
<feature type="chain" id="PRO_5046331441" description="TrbL/VirB6 plasmid conjugal transfer protein" evidence="3">
    <location>
        <begin position="32"/>
        <end position="660"/>
    </location>
</feature>
<feature type="compositionally biased region" description="Pro residues" evidence="1">
    <location>
        <begin position="479"/>
        <end position="507"/>
    </location>
</feature>
<feature type="signal peptide" evidence="3">
    <location>
        <begin position="1"/>
        <end position="31"/>
    </location>
</feature>
<feature type="transmembrane region" description="Helical" evidence="2">
    <location>
        <begin position="335"/>
        <end position="354"/>
    </location>
</feature>
<feature type="transmembrane region" description="Helical" evidence="2">
    <location>
        <begin position="129"/>
        <end position="149"/>
    </location>
</feature>
<keyword evidence="5" id="KW-1185">Reference proteome</keyword>
<evidence type="ECO:0000313" key="5">
    <source>
        <dbReference type="Proteomes" id="UP001432039"/>
    </source>
</evidence>
<name>A0ABZ1TU83_STRVG</name>
<evidence type="ECO:0000256" key="1">
    <source>
        <dbReference type="SAM" id="MobiDB-lite"/>
    </source>
</evidence>
<protein>
    <recommendedName>
        <fullName evidence="6">TrbL/VirB6 plasmid conjugal transfer protein</fullName>
    </recommendedName>
</protein>
<keyword evidence="2" id="KW-0812">Transmembrane</keyword>
<feature type="compositionally biased region" description="Pro residues" evidence="1">
    <location>
        <begin position="640"/>
        <end position="660"/>
    </location>
</feature>
<feature type="transmembrane region" description="Helical" evidence="2">
    <location>
        <begin position="87"/>
        <end position="108"/>
    </location>
</feature>
<feature type="compositionally biased region" description="Polar residues" evidence="1">
    <location>
        <begin position="552"/>
        <end position="576"/>
    </location>
</feature>
<proteinExistence type="predicted"/>
<keyword evidence="3" id="KW-0732">Signal</keyword>
<keyword evidence="2" id="KW-1133">Transmembrane helix</keyword>
<keyword evidence="2" id="KW-0472">Membrane</keyword>
<feature type="transmembrane region" description="Helical" evidence="2">
    <location>
        <begin position="366"/>
        <end position="393"/>
    </location>
</feature>
<geneLocation type="plasmid" evidence="4 5">
    <name>unnamed1</name>
</geneLocation>
<organism evidence="4 5">
    <name type="scientific">Streptomyces virginiae</name>
    <name type="common">Streptomyces cinnamonensis</name>
    <dbReference type="NCBI Taxonomy" id="1961"/>
    <lineage>
        <taxon>Bacteria</taxon>
        <taxon>Bacillati</taxon>
        <taxon>Actinomycetota</taxon>
        <taxon>Actinomycetes</taxon>
        <taxon>Kitasatosporales</taxon>
        <taxon>Streptomycetaceae</taxon>
        <taxon>Streptomyces</taxon>
    </lineage>
</organism>
<feature type="compositionally biased region" description="Gly residues" evidence="1">
    <location>
        <begin position="511"/>
        <end position="524"/>
    </location>
</feature>
<keyword evidence="4" id="KW-0614">Plasmid</keyword>
<dbReference type="Proteomes" id="UP001432039">
    <property type="component" value="Plasmid unnamed1"/>
</dbReference>
<accession>A0ABZ1TU83</accession>
<feature type="transmembrane region" description="Helical" evidence="2">
    <location>
        <begin position="307"/>
        <end position="329"/>
    </location>
</feature>
<sequence length="660" mass="68255">MSRCLPRGRTLALPLMAVVTTLAVTTGAAHAETVDPDGVGGLLPAPLAPTGGGTIYETYPHLLTWRLDKDFGQFDFLDPALHMIADVLLVVLVTIGSAVSTLAGWAFGMTDLPEVQGPLTQAISGSAGAVMAGLFPSALAVGGLVAFLRAQRGDGGGFTDLSWVLVSAVAAATLLTTPQVWVDGVNSGRMLGTEVAMSATDAGIGAAGGGIEKTPFALGHTTTYPGDASDRVVRRATDTVWRVYVGMPWCLAEFGSMKLCQEHGRQVLDLGTDLEKRKEYLRENLDDEDVGAESQSYRQGHRPLERAGVLVVAVPVALLFGLLLIVLLFGSIAAMMAALFLLVVGPLFAALWVIPGRPRQWGVRWADALVGAVMQSAITTLTAGAVMIIQMVTALAMPTYGWLGCSALSIAGAVSAFKYRSILTGIVGGAGPTGGGGAGALLGALATRGLSRHAGRVLRTPGRLSRRLGDAVERRHRPPAPPLRPGRPRPPAPPPPPPPTGGRPPRPSSGTGPGRGTGPGGTGPGTTLAAAGRRSTRAASAGAPRGAQQAPVQSTPPRTVPPSRQGQQTPAHSPTARTLPAPTNPVSQQLPGGPMRMPPTAGSTPNRARKATQPPAPSAGNRRAQTPPPRTPRLRTGRRVPPPPPRGWTQPPLPQPPPHT</sequence>
<dbReference type="RefSeq" id="WP_328966206.1">
    <property type="nucleotide sequence ID" value="NZ_CP108091.1"/>
</dbReference>
<evidence type="ECO:0000256" key="3">
    <source>
        <dbReference type="SAM" id="SignalP"/>
    </source>
</evidence>